<dbReference type="Gene3D" id="2.60.40.1080">
    <property type="match status" value="1"/>
</dbReference>
<dbReference type="Pfam" id="PF02368">
    <property type="entry name" value="Big_2"/>
    <property type="match status" value="1"/>
</dbReference>
<dbReference type="AlphaFoldDB" id="A0A7Y0HRB8"/>
<proteinExistence type="predicted"/>
<gene>
    <name evidence="2" type="ORF">G1C95_1057</name>
</gene>
<evidence type="ECO:0000313" key="2">
    <source>
        <dbReference type="EMBL" id="NMM93870.1"/>
    </source>
</evidence>
<dbReference type="InterPro" id="IPR003343">
    <property type="entry name" value="Big_2"/>
</dbReference>
<dbReference type="SMART" id="SM00635">
    <property type="entry name" value="BID_2"/>
    <property type="match status" value="1"/>
</dbReference>
<sequence length="290" mass="30632">MSVNLKSVMQPLRGTIFTAPAETELPDDLTQFADLTVEKVGDWVNLGHTSNDNKIEFSFDGGDPEALATWLMDNARTRYSDSTLTFTGNALQGDKDTVKLIYNGWEALGGRMIVATLNKRAVDMAFLVVAKDTAENITMGLYLPNVSFAFNGLPNFTGDNFAEFGFTGSVKASSSLPRGPKGEQGTWGLIVPEAFVPPVAVTGVTVAPTAVSVEAGKTATFNVTIQPSDATDTGFTLDGVDETKFTTSINGKTVTVTGVAETENAVNVTVKAKGDETKTATVAVTVTPKA</sequence>
<name>A0A7Y0HRB8_9BIFI</name>
<keyword evidence="3" id="KW-1185">Reference proteome</keyword>
<dbReference type="EMBL" id="JAAIII010000003">
    <property type="protein sequence ID" value="NMM93870.1"/>
    <property type="molecule type" value="Genomic_DNA"/>
</dbReference>
<dbReference type="Pfam" id="PF25681">
    <property type="entry name" value="Phage_TTP_17"/>
    <property type="match status" value="1"/>
</dbReference>
<evidence type="ECO:0000259" key="1">
    <source>
        <dbReference type="SMART" id="SM00635"/>
    </source>
</evidence>
<dbReference type="RefSeq" id="WP_169171923.1">
    <property type="nucleotide sequence ID" value="NZ_JAAIII010000003.1"/>
</dbReference>
<organism evidence="2 3">
    <name type="scientific">Bifidobacterium oedipodis</name>
    <dbReference type="NCBI Taxonomy" id="2675322"/>
    <lineage>
        <taxon>Bacteria</taxon>
        <taxon>Bacillati</taxon>
        <taxon>Actinomycetota</taxon>
        <taxon>Actinomycetes</taxon>
        <taxon>Bifidobacteriales</taxon>
        <taxon>Bifidobacteriaceae</taxon>
        <taxon>Bifidobacterium</taxon>
    </lineage>
</organism>
<feature type="domain" description="BIG2" evidence="1">
    <location>
        <begin position="200"/>
        <end position="280"/>
    </location>
</feature>
<accession>A0A7Y0HRB8</accession>
<comment type="caution">
    <text evidence="2">The sequence shown here is derived from an EMBL/GenBank/DDBJ whole genome shotgun (WGS) entry which is preliminary data.</text>
</comment>
<dbReference type="InterPro" id="IPR058154">
    <property type="entry name" value="Bxb1_TTP-like"/>
</dbReference>
<reference evidence="2 3" key="1">
    <citation type="submission" date="2020-02" db="EMBL/GenBank/DDBJ databases">
        <title>Characterization of phylogenetic diversity of novel bifidobacterial species isolated in Czech ZOOs.</title>
        <authorList>
            <person name="Lugli G.A."/>
            <person name="Vera N.B."/>
            <person name="Ventura M."/>
        </authorList>
    </citation>
    <scope>NUCLEOTIDE SEQUENCE [LARGE SCALE GENOMIC DNA]</scope>
    <source>
        <strain evidence="2 3">DSM 109957</strain>
    </source>
</reference>
<evidence type="ECO:0000313" key="3">
    <source>
        <dbReference type="Proteomes" id="UP000532194"/>
    </source>
</evidence>
<dbReference type="Proteomes" id="UP000532194">
    <property type="component" value="Unassembled WGS sequence"/>
</dbReference>
<protein>
    <recommendedName>
        <fullName evidence="1">BIG2 domain-containing protein</fullName>
    </recommendedName>
</protein>